<dbReference type="STRING" id="1760988.SAMN02949497_3713"/>
<evidence type="ECO:0000313" key="2">
    <source>
        <dbReference type="EMBL" id="SMF96319.1"/>
    </source>
</evidence>
<gene>
    <name evidence="2" type="ORF">SAMN02949497_3713</name>
</gene>
<keyword evidence="3" id="KW-1185">Reference proteome</keyword>
<dbReference type="Proteomes" id="UP000192923">
    <property type="component" value="Unassembled WGS sequence"/>
</dbReference>
<evidence type="ECO:0000256" key="1">
    <source>
        <dbReference type="SAM" id="SignalP"/>
    </source>
</evidence>
<proteinExistence type="predicted"/>
<evidence type="ECO:0008006" key="4">
    <source>
        <dbReference type="Google" id="ProtNLM"/>
    </source>
</evidence>
<reference evidence="2 3" key="1">
    <citation type="submission" date="2016-12" db="EMBL/GenBank/DDBJ databases">
        <authorList>
            <person name="Song W.-J."/>
            <person name="Kurnit D.M."/>
        </authorList>
    </citation>
    <scope>NUCLEOTIDE SEQUENCE [LARGE SCALE GENOMIC DNA]</scope>
    <source>
        <strain evidence="2 3">175</strain>
    </source>
</reference>
<protein>
    <recommendedName>
        <fullName evidence="4">Lipoprotein</fullName>
    </recommendedName>
</protein>
<feature type="signal peptide" evidence="1">
    <location>
        <begin position="1"/>
        <end position="21"/>
    </location>
</feature>
<organism evidence="2 3">
    <name type="scientific">Methylomagnum ishizawai</name>
    <dbReference type="NCBI Taxonomy" id="1760988"/>
    <lineage>
        <taxon>Bacteria</taxon>
        <taxon>Pseudomonadati</taxon>
        <taxon>Pseudomonadota</taxon>
        <taxon>Gammaproteobacteria</taxon>
        <taxon>Methylococcales</taxon>
        <taxon>Methylococcaceae</taxon>
        <taxon>Methylomagnum</taxon>
    </lineage>
</organism>
<dbReference type="RefSeq" id="WP_085215217.1">
    <property type="nucleotide sequence ID" value="NZ_FXAM01000001.1"/>
</dbReference>
<feature type="chain" id="PRO_5013277849" description="Lipoprotein" evidence="1">
    <location>
        <begin position="22"/>
        <end position="112"/>
    </location>
</feature>
<name>A0A1Y6D057_9GAMM</name>
<keyword evidence="1" id="KW-0732">Signal</keyword>
<sequence length="112" mass="12353">MKLKPAALLVGLLPLAACVTAPSQYTRDVGVNPATCRVFPITQHMWRDAYPGLLQAQVDPDWMYPAYVGLGTTTWLVATPFLPVVDLLVAPLWMGQGCTWDNTWQDLQKIPG</sequence>
<accession>A0A1Y6D057</accession>
<evidence type="ECO:0000313" key="3">
    <source>
        <dbReference type="Proteomes" id="UP000192923"/>
    </source>
</evidence>
<dbReference type="AlphaFoldDB" id="A0A1Y6D057"/>
<dbReference type="EMBL" id="FXAM01000001">
    <property type="protein sequence ID" value="SMF96319.1"/>
    <property type="molecule type" value="Genomic_DNA"/>
</dbReference>